<keyword evidence="4" id="KW-0460">Magnesium</keyword>
<evidence type="ECO:0000259" key="6">
    <source>
        <dbReference type="Pfam" id="PF03936"/>
    </source>
</evidence>
<dbReference type="SUPFAM" id="SSF48239">
    <property type="entry name" value="Terpenoid cyclases/Protein prenyltransferases"/>
    <property type="match status" value="1"/>
</dbReference>
<evidence type="ECO:0000313" key="7">
    <source>
        <dbReference type="EMBL" id="KAJ3697492.1"/>
    </source>
</evidence>
<dbReference type="SUPFAM" id="SSF48576">
    <property type="entry name" value="Terpenoid synthases"/>
    <property type="match status" value="1"/>
</dbReference>
<organism evidence="7 8">
    <name type="scientific">Rhynchospora tenuis</name>
    <dbReference type="NCBI Taxonomy" id="198213"/>
    <lineage>
        <taxon>Eukaryota</taxon>
        <taxon>Viridiplantae</taxon>
        <taxon>Streptophyta</taxon>
        <taxon>Embryophyta</taxon>
        <taxon>Tracheophyta</taxon>
        <taxon>Spermatophyta</taxon>
        <taxon>Magnoliopsida</taxon>
        <taxon>Liliopsida</taxon>
        <taxon>Poales</taxon>
        <taxon>Cyperaceae</taxon>
        <taxon>Cyperoideae</taxon>
        <taxon>Rhynchosporeae</taxon>
        <taxon>Rhynchospora</taxon>
    </lineage>
</organism>
<dbReference type="SFLD" id="SFLDG01019">
    <property type="entry name" value="Terpene_Cyclase_Like_1_C_Termi"/>
    <property type="match status" value="1"/>
</dbReference>
<name>A0AAD5ZGG7_9POAL</name>
<dbReference type="Pfam" id="PF01397">
    <property type="entry name" value="Terpene_synth"/>
    <property type="match status" value="1"/>
</dbReference>
<dbReference type="EMBL" id="JAMRDG010000001">
    <property type="protein sequence ID" value="KAJ3697492.1"/>
    <property type="molecule type" value="Genomic_DNA"/>
</dbReference>
<dbReference type="InterPro" id="IPR008949">
    <property type="entry name" value="Isoprenoid_synthase_dom_sf"/>
</dbReference>
<dbReference type="InterPro" id="IPR050148">
    <property type="entry name" value="Terpene_synthase-like"/>
</dbReference>
<keyword evidence="8" id="KW-1185">Reference proteome</keyword>
<dbReference type="PANTHER" id="PTHR31225">
    <property type="entry name" value="OS04G0344100 PROTEIN-RELATED"/>
    <property type="match status" value="1"/>
</dbReference>
<dbReference type="Pfam" id="PF03936">
    <property type="entry name" value="Terpene_synth_C"/>
    <property type="match status" value="1"/>
</dbReference>
<dbReference type="GO" id="GO:0016102">
    <property type="term" value="P:diterpenoid biosynthetic process"/>
    <property type="evidence" value="ECO:0007669"/>
    <property type="project" value="InterPro"/>
</dbReference>
<dbReference type="Gene3D" id="1.50.10.130">
    <property type="entry name" value="Terpene synthase, N-terminal domain"/>
    <property type="match status" value="1"/>
</dbReference>
<gene>
    <name evidence="7" type="ORF">LUZ61_001197</name>
</gene>
<evidence type="ECO:0000256" key="4">
    <source>
        <dbReference type="ARBA" id="ARBA00022842"/>
    </source>
</evidence>
<dbReference type="Proteomes" id="UP001210211">
    <property type="component" value="Unassembled WGS sequence"/>
</dbReference>
<keyword evidence="3" id="KW-0479">Metal-binding</keyword>
<dbReference type="InterPro" id="IPR008930">
    <property type="entry name" value="Terpenoid_cyclase/PrenylTrfase"/>
</dbReference>
<feature type="domain" description="Terpene synthase N-terminal" evidence="5">
    <location>
        <begin position="64"/>
        <end position="243"/>
    </location>
</feature>
<evidence type="ECO:0000259" key="5">
    <source>
        <dbReference type="Pfam" id="PF01397"/>
    </source>
</evidence>
<dbReference type="InterPro" id="IPR005630">
    <property type="entry name" value="Terpene_synthase_metal-bd"/>
</dbReference>
<evidence type="ECO:0000256" key="1">
    <source>
        <dbReference type="ARBA" id="ARBA00001936"/>
    </source>
</evidence>
<dbReference type="FunFam" id="1.10.600.10:FF:000007">
    <property type="entry name" value="Isoprene synthase, chloroplastic"/>
    <property type="match status" value="1"/>
</dbReference>
<reference evidence="7 8" key="1">
    <citation type="journal article" date="2022" name="Cell">
        <title>Repeat-based holocentromeres influence genome architecture and karyotype evolution.</title>
        <authorList>
            <person name="Hofstatter P.G."/>
            <person name="Thangavel G."/>
            <person name="Lux T."/>
            <person name="Neumann P."/>
            <person name="Vondrak T."/>
            <person name="Novak P."/>
            <person name="Zhang M."/>
            <person name="Costa L."/>
            <person name="Castellani M."/>
            <person name="Scott A."/>
            <person name="Toegelov H."/>
            <person name="Fuchs J."/>
            <person name="Mata-Sucre Y."/>
            <person name="Dias Y."/>
            <person name="Vanzela A.L.L."/>
            <person name="Huettel B."/>
            <person name="Almeida C.C.S."/>
            <person name="Simkova H."/>
            <person name="Souza G."/>
            <person name="Pedrosa-Harand A."/>
            <person name="Macas J."/>
            <person name="Mayer K.F.X."/>
            <person name="Houben A."/>
            <person name="Marques A."/>
        </authorList>
    </citation>
    <scope>NUCLEOTIDE SEQUENCE [LARGE SCALE GENOMIC DNA]</scope>
    <source>
        <strain evidence="7">RhyTen1mFocal</strain>
    </source>
</reference>
<evidence type="ECO:0000256" key="2">
    <source>
        <dbReference type="ARBA" id="ARBA00001946"/>
    </source>
</evidence>
<dbReference type="Gene3D" id="1.10.600.10">
    <property type="entry name" value="Farnesyl Diphosphate Synthase"/>
    <property type="match status" value="1"/>
</dbReference>
<dbReference type="SFLD" id="SFLDS00005">
    <property type="entry name" value="Isoprenoid_Synthase_Type_I"/>
    <property type="match status" value="1"/>
</dbReference>
<comment type="caution">
    <text evidence="7">The sequence shown here is derived from an EMBL/GenBank/DDBJ whole genome shotgun (WGS) entry which is preliminary data.</text>
</comment>
<dbReference type="CDD" id="cd00684">
    <property type="entry name" value="Terpene_cyclase_plant_C1"/>
    <property type="match status" value="1"/>
</dbReference>
<dbReference type="GO" id="GO:0000287">
    <property type="term" value="F:magnesium ion binding"/>
    <property type="evidence" value="ECO:0007669"/>
    <property type="project" value="InterPro"/>
</dbReference>
<comment type="cofactor">
    <cofactor evidence="2">
        <name>Mg(2+)</name>
        <dbReference type="ChEBI" id="CHEBI:18420"/>
    </cofactor>
</comment>
<dbReference type="InterPro" id="IPR001906">
    <property type="entry name" value="Terpene_synth_N"/>
</dbReference>
<dbReference type="InterPro" id="IPR034741">
    <property type="entry name" value="Terpene_cyclase-like_1_C"/>
</dbReference>
<sequence length="599" mass="70078">MALSLGLPSLVQYTPTKMRVLSYTDIRLPIFAKKRVTSYRSPICAHSQSLQSFERRTANYKPTIWHDNFIQSLEIGEEHESSNKERVCKLKKEVSQILYKQELLRDKLELVDVLQQLGVAYHFKDEINCIITEIHESMDQILSTDMHDNIHVVSLLFRLLRMHGFSVQEDIFKKYLDKEEHSITKLSSDIKGMLSLYEASYLAKEGEDTLEMARQFTTKYLTEFLASSNFDDLRLKEHVAHALELPLNWRMERLHTHWFINQYVTDDQMIPALWELAVLDFNILQSSYKRELKQVSRWWTSLKLYEKLPFFRDRLVENYLWSVGWAFEPEHSSYRIAQTQANCLITTIDDIYDVYGSLNELEAFTDVIEEWDITAIEVLPEYMQICISALFNAVDNQGFEVFKRKGLNVTPYLRRAWKDLCKAYLKEARWYHSGYVPTLVEYLENAWVSISGNIVLSNAYCINNYVTAKELEQFSSGYPDIVRYSSMNLRLYDDLATSSAELERGDVSKSVQCYMNDKGVTEFVARKEIKEMISKYWTSINVQGEIIGNSDFEKYFKKVAFNVPRMAQCIYQHGDGYAKPDSETKDQITSLLYEPIKLL</sequence>
<feature type="domain" description="Terpene synthase metal-binding" evidence="6">
    <location>
        <begin position="302"/>
        <end position="538"/>
    </location>
</feature>
<evidence type="ECO:0000313" key="8">
    <source>
        <dbReference type="Proteomes" id="UP001210211"/>
    </source>
</evidence>
<protein>
    <submittedName>
        <fullName evidence="7">Uncharacterized protein</fullName>
    </submittedName>
</protein>
<proteinExistence type="predicted"/>
<comment type="cofactor">
    <cofactor evidence="1">
        <name>Mn(2+)</name>
        <dbReference type="ChEBI" id="CHEBI:29035"/>
    </cofactor>
</comment>
<evidence type="ECO:0000256" key="3">
    <source>
        <dbReference type="ARBA" id="ARBA00022723"/>
    </source>
</evidence>
<dbReference type="GO" id="GO:0010333">
    <property type="term" value="F:terpene synthase activity"/>
    <property type="evidence" value="ECO:0007669"/>
    <property type="project" value="InterPro"/>
</dbReference>
<dbReference type="AlphaFoldDB" id="A0AAD5ZGG7"/>
<dbReference type="InterPro" id="IPR044814">
    <property type="entry name" value="Terpene_cyclase_plant_C1"/>
</dbReference>
<dbReference type="InterPro" id="IPR036965">
    <property type="entry name" value="Terpene_synth_N_sf"/>
</dbReference>
<accession>A0AAD5ZGG7</accession>
<dbReference type="PANTHER" id="PTHR31225:SF252">
    <property type="entry name" value="TERPENE SYNTHASE 12-RELATED"/>
    <property type="match status" value="1"/>
</dbReference>